<comment type="caution">
    <text evidence="2">The sequence shown here is derived from an EMBL/GenBank/DDBJ whole genome shotgun (WGS) entry which is preliminary data.</text>
</comment>
<keyword evidence="3" id="KW-1185">Reference proteome</keyword>
<dbReference type="Proteomes" id="UP000654918">
    <property type="component" value="Unassembled WGS sequence"/>
</dbReference>
<name>A0A8H6N4S7_9PEZI</name>
<organism evidence="2 3">
    <name type="scientific">Colletotrichum plurivorum</name>
    <dbReference type="NCBI Taxonomy" id="2175906"/>
    <lineage>
        <taxon>Eukaryota</taxon>
        <taxon>Fungi</taxon>
        <taxon>Dikarya</taxon>
        <taxon>Ascomycota</taxon>
        <taxon>Pezizomycotina</taxon>
        <taxon>Sordariomycetes</taxon>
        <taxon>Hypocreomycetidae</taxon>
        <taxon>Glomerellales</taxon>
        <taxon>Glomerellaceae</taxon>
        <taxon>Colletotrichum</taxon>
        <taxon>Colletotrichum orchidearum species complex</taxon>
    </lineage>
</organism>
<proteinExistence type="predicted"/>
<dbReference type="EMBL" id="WIGO01000271">
    <property type="protein sequence ID" value="KAF6820397.1"/>
    <property type="molecule type" value="Genomic_DNA"/>
</dbReference>
<sequence>MRLDDLPPLARVSVSSVWSIPPPSRLHPDPFRLPSAARRRTLIVYSDASVASVILCSMNRHDVESDARLSRIMLPSISSQPFPGFDTYRDRIGQTPRGYLRDSRVTTKYLSRGKLAKRYSYVRLDVAPRLGLVGGRPITGFSSLTSAPYQDHSQARNLVLRALPRELAGLSILAGLGRVRVVWPAPHAHAKKQPWESGTTLRRPGGALAAHLHLAPSSSIILHASPVSSPSKRAPFSSSSNAHSSAASSSTAVGIKTARRKIENDSTTRVWRTNGCMAWRARCVSRATWATYLRHNGYRPHGRGALEPHPTTHWLRGFSAWTISAPADEGANQEARWALRRHAEDIGAAPSEGNESSPTPSAPLFPSGGPCGNAREDTKNTPRIPSWRRRGVDLHYSSFQPANGSQTPDSDSSLGVLSECCALIPPLILIRRVSFPGLIQHRLLPWLKVETLKRGQYGLRLPSIARDKLPQPGPRADTVWSLVVAVSPRPYLAQLRLAVPRDVERCLSLPLHGNLAAANQQRERLDKKRQAEHSTPSFQAPADTHTIRPGGQGHWTDSDKARLNRRNKGGVSDKGQWGEQGKDMDMGRLST</sequence>
<reference evidence="2" key="1">
    <citation type="journal article" date="2020" name="Phytopathology">
        <title>Genome Sequence Resources of Colletotrichum truncatum, C. plurivorum, C. musicola, and C. sojae: Four Species Pathogenic to Soybean (Glycine max).</title>
        <authorList>
            <person name="Rogerio F."/>
            <person name="Boufleur T.R."/>
            <person name="Ciampi-Guillardi M."/>
            <person name="Sukno S.A."/>
            <person name="Thon M.R."/>
            <person name="Massola Junior N.S."/>
            <person name="Baroncelli R."/>
        </authorList>
    </citation>
    <scope>NUCLEOTIDE SEQUENCE</scope>
    <source>
        <strain evidence="2">LFN00145</strain>
    </source>
</reference>
<accession>A0A8H6N4S7</accession>
<feature type="compositionally biased region" description="Low complexity" evidence="1">
    <location>
        <begin position="231"/>
        <end position="252"/>
    </location>
</feature>
<dbReference type="AlphaFoldDB" id="A0A8H6N4S7"/>
<feature type="compositionally biased region" description="Basic and acidic residues" evidence="1">
    <location>
        <begin position="521"/>
        <end position="532"/>
    </location>
</feature>
<gene>
    <name evidence="2" type="ORF">CPLU01_12751</name>
</gene>
<feature type="region of interest" description="Disordered" evidence="1">
    <location>
        <begin position="348"/>
        <end position="387"/>
    </location>
</feature>
<feature type="region of interest" description="Disordered" evidence="1">
    <location>
        <begin position="518"/>
        <end position="591"/>
    </location>
</feature>
<feature type="compositionally biased region" description="Basic and acidic residues" evidence="1">
    <location>
        <begin position="580"/>
        <end position="591"/>
    </location>
</feature>
<feature type="region of interest" description="Disordered" evidence="1">
    <location>
        <begin position="231"/>
        <end position="255"/>
    </location>
</feature>
<evidence type="ECO:0000256" key="1">
    <source>
        <dbReference type="SAM" id="MobiDB-lite"/>
    </source>
</evidence>
<evidence type="ECO:0000313" key="2">
    <source>
        <dbReference type="EMBL" id="KAF6820397.1"/>
    </source>
</evidence>
<evidence type="ECO:0000313" key="3">
    <source>
        <dbReference type="Proteomes" id="UP000654918"/>
    </source>
</evidence>
<protein>
    <submittedName>
        <fullName evidence="2">Uncharacterized protein</fullName>
    </submittedName>
</protein>